<evidence type="ECO:0000256" key="5">
    <source>
        <dbReference type="ARBA" id="ARBA00022842"/>
    </source>
</evidence>
<dbReference type="PROSITE" id="PS00444">
    <property type="entry name" value="POLYPRENYL_SYNTHASE_2"/>
    <property type="match status" value="1"/>
</dbReference>
<dbReference type="GO" id="GO:0046872">
    <property type="term" value="F:metal ion binding"/>
    <property type="evidence" value="ECO:0007669"/>
    <property type="project" value="UniProtKB-KW"/>
</dbReference>
<evidence type="ECO:0000256" key="3">
    <source>
        <dbReference type="ARBA" id="ARBA00022679"/>
    </source>
</evidence>
<reference evidence="8 9" key="1">
    <citation type="journal article" date="2019" name="ISME J.">
        <title>Genome analyses of uncultured TG2/ZB3 bacteria in 'Margulisbacteria' specifically attached to ectosymbiotic spirochetes of protists in the termite gut.</title>
        <authorList>
            <person name="Utami Y.D."/>
            <person name="Kuwahara H."/>
            <person name="Igai K."/>
            <person name="Murakami T."/>
            <person name="Sugaya K."/>
            <person name="Morikawa T."/>
            <person name="Nagura Y."/>
            <person name="Yuki M."/>
            <person name="Deevong P."/>
            <person name="Inoue T."/>
            <person name="Kihara K."/>
            <person name="Lo N."/>
            <person name="Yamada A."/>
            <person name="Ohkuma M."/>
            <person name="Hongoh Y."/>
        </authorList>
    </citation>
    <scope>NUCLEOTIDE SEQUENCE [LARGE SCALE GENOMIC DNA]</scope>
    <source>
        <strain evidence="8">NkOx7-02</strain>
    </source>
</reference>
<dbReference type="AlphaFoldDB" id="A0A388TJG5"/>
<evidence type="ECO:0000256" key="6">
    <source>
        <dbReference type="ARBA" id="ARBA00023229"/>
    </source>
</evidence>
<dbReference type="GO" id="GO:0005737">
    <property type="term" value="C:cytoplasm"/>
    <property type="evidence" value="ECO:0007669"/>
    <property type="project" value="UniProtKB-ARBA"/>
</dbReference>
<evidence type="ECO:0000256" key="7">
    <source>
        <dbReference type="RuleBase" id="RU004466"/>
    </source>
</evidence>
<gene>
    <name evidence="8" type="primary">lspA</name>
    <name evidence="8" type="ORF">NO2_1385</name>
</gene>
<comment type="cofactor">
    <cofactor evidence="1">
        <name>Mg(2+)</name>
        <dbReference type="ChEBI" id="CHEBI:18420"/>
    </cofactor>
</comment>
<dbReference type="PANTHER" id="PTHR43281">
    <property type="entry name" value="FARNESYL DIPHOSPHATE SYNTHASE"/>
    <property type="match status" value="1"/>
</dbReference>
<dbReference type="InterPro" id="IPR053378">
    <property type="entry name" value="Prenyl_diphosphate_synthase"/>
</dbReference>
<organism evidence="8 9">
    <name type="scientific">Candidatus Termititenax persephonae</name>
    <dbReference type="NCBI Taxonomy" id="2218525"/>
    <lineage>
        <taxon>Bacteria</taxon>
        <taxon>Bacillati</taxon>
        <taxon>Candidatus Margulisiibacteriota</taxon>
        <taxon>Candidatus Termititenacia</taxon>
        <taxon>Candidatus Termititenacales</taxon>
        <taxon>Candidatus Termititenacaceae</taxon>
        <taxon>Candidatus Termititenax</taxon>
    </lineage>
</organism>
<accession>A0A388TJG5</accession>
<name>A0A388TJG5_9BACT</name>
<dbReference type="SFLD" id="SFLDS00005">
    <property type="entry name" value="Isoprenoid_Synthase_Type_I"/>
    <property type="match status" value="1"/>
</dbReference>
<evidence type="ECO:0000256" key="4">
    <source>
        <dbReference type="ARBA" id="ARBA00022723"/>
    </source>
</evidence>
<evidence type="ECO:0000313" key="9">
    <source>
        <dbReference type="Proteomes" id="UP000275925"/>
    </source>
</evidence>
<dbReference type="GO" id="GO:0016114">
    <property type="term" value="P:terpenoid biosynthetic process"/>
    <property type="evidence" value="ECO:0007669"/>
    <property type="project" value="UniProtKB-ARBA"/>
</dbReference>
<sequence length="290" mass="30867">MPHKLAGYLAQKTALIEKALAYYLAFTPDVPPGLVAAMHYAVLNGGKRIRPILLLAAAELLGVDEGQIMPAACAVEMVHAYSLAHDDLPCMDDDDLRRGRPSCHKKFGEATALLAGDTLQAYAYEIVARDCPPAQALTLIAQLGRASGVYGMAGGQAWDLAGTARTLPELQEMHALKTGALLEYAVTAPLCLAQADAAVRRALHVYAAAIGLAFQIKDDILDAEGTAEILGKTPGKDVRGHKATYVTLLGMAKAKELLAAETTKAYQSARIFGTGNILLVLARHLLERKN</sequence>
<evidence type="ECO:0000313" key="8">
    <source>
        <dbReference type="EMBL" id="GBR76913.1"/>
    </source>
</evidence>
<proteinExistence type="inferred from homology"/>
<comment type="similarity">
    <text evidence="2 7">Belongs to the FPP/GGPP synthase family.</text>
</comment>
<comment type="caution">
    <text evidence="8">The sequence shown here is derived from an EMBL/GenBank/DDBJ whole genome shotgun (WGS) entry which is preliminary data.</text>
</comment>
<dbReference type="InterPro" id="IPR033749">
    <property type="entry name" value="Polyprenyl_synt_CS"/>
</dbReference>
<dbReference type="CDD" id="cd00685">
    <property type="entry name" value="Trans_IPPS_HT"/>
    <property type="match status" value="1"/>
</dbReference>
<evidence type="ECO:0000256" key="1">
    <source>
        <dbReference type="ARBA" id="ARBA00001946"/>
    </source>
</evidence>
<keyword evidence="9" id="KW-1185">Reference proteome</keyword>
<dbReference type="SUPFAM" id="SSF48576">
    <property type="entry name" value="Terpenoid synthases"/>
    <property type="match status" value="1"/>
</dbReference>
<keyword evidence="4" id="KW-0479">Metal-binding</keyword>
<dbReference type="FunFam" id="1.10.600.10:FF:000001">
    <property type="entry name" value="Geranylgeranyl diphosphate synthase"/>
    <property type="match status" value="1"/>
</dbReference>
<dbReference type="SFLD" id="SFLDG01017">
    <property type="entry name" value="Polyprenyl_Transferase_Like"/>
    <property type="match status" value="1"/>
</dbReference>
<dbReference type="NCBIfam" id="NF045485">
    <property type="entry name" value="FPPsyn"/>
    <property type="match status" value="1"/>
</dbReference>
<keyword evidence="5" id="KW-0460">Magnesium</keyword>
<dbReference type="EMBL" id="BGZO01000064">
    <property type="protein sequence ID" value="GBR76913.1"/>
    <property type="molecule type" value="Genomic_DNA"/>
</dbReference>
<evidence type="ECO:0000256" key="2">
    <source>
        <dbReference type="ARBA" id="ARBA00006706"/>
    </source>
</evidence>
<dbReference type="Gene3D" id="1.10.600.10">
    <property type="entry name" value="Farnesyl Diphosphate Synthase"/>
    <property type="match status" value="1"/>
</dbReference>
<dbReference type="InterPro" id="IPR000092">
    <property type="entry name" value="Polyprenyl_synt"/>
</dbReference>
<dbReference type="InterPro" id="IPR008949">
    <property type="entry name" value="Isoprenoid_synthase_dom_sf"/>
</dbReference>
<dbReference type="GO" id="GO:0004659">
    <property type="term" value="F:prenyltransferase activity"/>
    <property type="evidence" value="ECO:0007669"/>
    <property type="project" value="InterPro"/>
</dbReference>
<dbReference type="Pfam" id="PF00348">
    <property type="entry name" value="polyprenyl_synt"/>
    <property type="match status" value="1"/>
</dbReference>
<keyword evidence="3 7" id="KW-0808">Transferase</keyword>
<keyword evidence="6" id="KW-0414">Isoprene biosynthesis</keyword>
<dbReference type="PANTHER" id="PTHR43281:SF1">
    <property type="entry name" value="FARNESYL DIPHOSPHATE SYNTHASE"/>
    <property type="match status" value="1"/>
</dbReference>
<protein>
    <submittedName>
        <fullName evidence="8">Geranylgeranyl pyrophosphate synthase</fullName>
    </submittedName>
</protein>
<dbReference type="Proteomes" id="UP000275925">
    <property type="component" value="Unassembled WGS sequence"/>
</dbReference>